<dbReference type="EMBL" id="RWJI01000002">
    <property type="protein sequence ID" value="RRQ51136.1"/>
    <property type="molecule type" value="Genomic_DNA"/>
</dbReference>
<accession>A0A3R8Q747</accession>
<dbReference type="InterPro" id="IPR036388">
    <property type="entry name" value="WH-like_DNA-bd_sf"/>
</dbReference>
<proteinExistence type="predicted"/>
<dbReference type="OrthoDB" id="7594920at2"/>
<dbReference type="Proteomes" id="UP000268553">
    <property type="component" value="Unassembled WGS sequence"/>
</dbReference>
<name>A0A3R8Q747_9SPHN</name>
<comment type="caution">
    <text evidence="1">The sequence shown here is derived from an EMBL/GenBank/DDBJ whole genome shotgun (WGS) entry which is preliminary data.</text>
</comment>
<reference evidence="1 2" key="1">
    <citation type="submission" date="2018-12" db="EMBL/GenBank/DDBJ databases">
        <authorList>
            <person name="Kim S.-J."/>
            <person name="Jung G.-Y."/>
        </authorList>
    </citation>
    <scope>NUCLEOTIDE SEQUENCE [LARGE SCALE GENOMIC DNA]</scope>
    <source>
        <strain evidence="1 2">03SU3-P</strain>
    </source>
</reference>
<evidence type="ECO:0008006" key="3">
    <source>
        <dbReference type="Google" id="ProtNLM"/>
    </source>
</evidence>
<dbReference type="AlphaFoldDB" id="A0A3R8Q747"/>
<sequence length="310" mass="34229">MPDNSPHPATGQNGRIAMIAGGSLERDAELARLASLAGCTPVAMDETRPADFLLIDLCSETDRLNNTVSQITHYLLTYRSTALIWSKMESLEVIFAAFPQGQCHFLVNADDVEAMPILAGAFGRSGMDRLHDRDQEVEFRSLHRISDELAEFARTLARMADPDLKDKIKDKSVSFRAAPLGGFQGFPSETSVAREVAAKLSLREIIKLRRLRERFFPPDLFADPAWDILLDLKAAAQEGQHVSVSSLCIAAAVPPTTALRWISAMTDSGMLVRRQDPADARRVFIELSPETSAKMDDYIVAVSTRFVPII</sequence>
<dbReference type="Gene3D" id="1.10.10.10">
    <property type="entry name" value="Winged helix-like DNA-binding domain superfamily/Winged helix DNA-binding domain"/>
    <property type="match status" value="1"/>
</dbReference>
<protein>
    <recommendedName>
        <fullName evidence="3">MarR family transcriptional regulator</fullName>
    </recommendedName>
</protein>
<evidence type="ECO:0000313" key="1">
    <source>
        <dbReference type="EMBL" id="RRQ51136.1"/>
    </source>
</evidence>
<gene>
    <name evidence="1" type="ORF">D7D48_09120</name>
</gene>
<dbReference type="SUPFAM" id="SSF46785">
    <property type="entry name" value="Winged helix' DNA-binding domain"/>
    <property type="match status" value="1"/>
</dbReference>
<dbReference type="InterPro" id="IPR036390">
    <property type="entry name" value="WH_DNA-bd_sf"/>
</dbReference>
<dbReference type="RefSeq" id="WP_125231110.1">
    <property type="nucleotide sequence ID" value="NZ_RWJI01000002.1"/>
</dbReference>
<evidence type="ECO:0000313" key="2">
    <source>
        <dbReference type="Proteomes" id="UP000268553"/>
    </source>
</evidence>
<keyword evidence="2" id="KW-1185">Reference proteome</keyword>
<organism evidence="1 2">
    <name type="scientific">Sphingorhabdus wooponensis</name>
    <dbReference type="NCBI Taxonomy" id="940136"/>
    <lineage>
        <taxon>Bacteria</taxon>
        <taxon>Pseudomonadati</taxon>
        <taxon>Pseudomonadota</taxon>
        <taxon>Alphaproteobacteria</taxon>
        <taxon>Sphingomonadales</taxon>
        <taxon>Sphingomonadaceae</taxon>
        <taxon>Sphingorhabdus</taxon>
    </lineage>
</organism>